<dbReference type="GO" id="GO:0032040">
    <property type="term" value="C:small-subunit processome"/>
    <property type="evidence" value="ECO:0007669"/>
    <property type="project" value="InterPro"/>
</dbReference>
<keyword evidence="3" id="KW-0698">rRNA processing</keyword>
<evidence type="ECO:0000256" key="5">
    <source>
        <dbReference type="SAM" id="MobiDB-lite"/>
    </source>
</evidence>
<organism evidence="7 8">
    <name type="scientific">Anaeramoeba flamelloides</name>
    <dbReference type="NCBI Taxonomy" id="1746091"/>
    <lineage>
        <taxon>Eukaryota</taxon>
        <taxon>Metamonada</taxon>
        <taxon>Anaeramoebidae</taxon>
        <taxon>Anaeramoeba</taxon>
    </lineage>
</organism>
<keyword evidence="4" id="KW-0539">Nucleus</keyword>
<sequence length="362" mass="42796">MKIGRKKKFKRIIRYFQFVYGFRSPFLILMDGNFIFAALDSDVSLPGDLEKILQGKVMLHTSKCILKELKDLGEEFSGSHLYGKKCAKESCRHDTQYTVSRNCILEIIKNRGDRNIIVATQDVELREKLQDIPGVPSIFIRKDKLYLSEISQASKDYANNREQEGSGITNWEKSLLKKKGLWEEKNNDKNKKPLHRKKKAKAPNPLSLKKKKKQGQTQNRKKFSREDKQTTNKKKSIRQTQPNKKEENKKVQEELSRKRKWKTKEKDTKNEKQKNKQSEKKNKNEKNGKNQEIDKPKKAKSKKKKNENENENKNKTPKKEKQKNKQSENKKKNEPKMKKKEKETKKPKKEKQKKKKKKKNKK</sequence>
<feature type="compositionally biased region" description="Basic and acidic residues" evidence="5">
    <location>
        <begin position="264"/>
        <end position="296"/>
    </location>
</feature>
<name>A0AAV7YNQ3_9EUKA</name>
<feature type="compositionally biased region" description="Basic and acidic residues" evidence="5">
    <location>
        <begin position="243"/>
        <end position="256"/>
    </location>
</feature>
<dbReference type="AlphaFoldDB" id="A0AAV7YNQ3"/>
<dbReference type="CDD" id="cd08553">
    <property type="entry name" value="PIN_Fcf1-like"/>
    <property type="match status" value="1"/>
</dbReference>
<feature type="compositionally biased region" description="Basic and acidic residues" evidence="5">
    <location>
        <begin position="306"/>
        <end position="344"/>
    </location>
</feature>
<dbReference type="InterPro" id="IPR029060">
    <property type="entry name" value="PIN-like_dom_sf"/>
</dbReference>
<comment type="caution">
    <text evidence="7">The sequence shown here is derived from an EMBL/GenBank/DDBJ whole genome shotgun (WGS) entry which is preliminary data.</text>
</comment>
<protein>
    <submittedName>
        <fullName evidence="7">rRNA-processing protein utp23</fullName>
    </submittedName>
</protein>
<evidence type="ECO:0000256" key="4">
    <source>
        <dbReference type="ARBA" id="ARBA00023242"/>
    </source>
</evidence>
<dbReference type="Gene3D" id="3.40.50.1010">
    <property type="entry name" value="5'-nuclease"/>
    <property type="match status" value="1"/>
</dbReference>
<proteinExistence type="predicted"/>
<comment type="subcellular location">
    <subcellularLocation>
        <location evidence="1">Nucleus</location>
        <location evidence="1">Nucleolus</location>
    </subcellularLocation>
</comment>
<dbReference type="InterPro" id="IPR006984">
    <property type="entry name" value="Fcf1/UTP23"/>
</dbReference>
<evidence type="ECO:0000256" key="6">
    <source>
        <dbReference type="SAM" id="Phobius"/>
    </source>
</evidence>
<feature type="compositionally biased region" description="Basic and acidic residues" evidence="5">
    <location>
        <begin position="181"/>
        <end position="191"/>
    </location>
</feature>
<dbReference type="GO" id="GO:0006364">
    <property type="term" value="P:rRNA processing"/>
    <property type="evidence" value="ECO:0007669"/>
    <property type="project" value="UniProtKB-KW"/>
</dbReference>
<evidence type="ECO:0000256" key="1">
    <source>
        <dbReference type="ARBA" id="ARBA00004604"/>
    </source>
</evidence>
<dbReference type="PANTHER" id="PTHR12416">
    <property type="entry name" value="RRNA-PROCESSING PROTEIN UTP23 HOMOLOG"/>
    <property type="match status" value="1"/>
</dbReference>
<reference evidence="7" key="1">
    <citation type="submission" date="2022-08" db="EMBL/GenBank/DDBJ databases">
        <title>Novel sulphate-reducing endosymbionts in the free-living metamonad Anaeramoeba.</title>
        <authorList>
            <person name="Jerlstrom-Hultqvist J."/>
            <person name="Cepicka I."/>
            <person name="Gallot-Lavallee L."/>
            <person name="Salas-Leiva D."/>
            <person name="Curtis B.A."/>
            <person name="Zahonova K."/>
            <person name="Pipaliya S."/>
            <person name="Dacks J."/>
            <person name="Roger A.J."/>
        </authorList>
    </citation>
    <scope>NUCLEOTIDE SEQUENCE</scope>
    <source>
        <strain evidence="7">Busselton2</strain>
    </source>
</reference>
<keyword evidence="6" id="KW-0472">Membrane</keyword>
<gene>
    <name evidence="7" type="ORF">M0812_23273</name>
</gene>
<dbReference type="Pfam" id="PF04900">
    <property type="entry name" value="Fcf1"/>
    <property type="match status" value="1"/>
</dbReference>
<feature type="transmembrane region" description="Helical" evidence="6">
    <location>
        <begin position="20"/>
        <end position="39"/>
    </location>
</feature>
<keyword evidence="6" id="KW-0812">Transmembrane</keyword>
<evidence type="ECO:0000256" key="2">
    <source>
        <dbReference type="ARBA" id="ARBA00022517"/>
    </source>
</evidence>
<feature type="compositionally biased region" description="Basic residues" evidence="5">
    <location>
        <begin position="208"/>
        <end position="223"/>
    </location>
</feature>
<dbReference type="EMBL" id="JANTQA010000051">
    <property type="protein sequence ID" value="KAJ3430271.1"/>
    <property type="molecule type" value="Genomic_DNA"/>
</dbReference>
<feature type="compositionally biased region" description="Basic residues" evidence="5">
    <location>
        <begin position="345"/>
        <end position="362"/>
    </location>
</feature>
<keyword evidence="2" id="KW-0690">Ribosome biogenesis</keyword>
<keyword evidence="6" id="KW-1133">Transmembrane helix</keyword>
<evidence type="ECO:0000313" key="8">
    <source>
        <dbReference type="Proteomes" id="UP001146793"/>
    </source>
</evidence>
<dbReference type="Proteomes" id="UP001146793">
    <property type="component" value="Unassembled WGS sequence"/>
</dbReference>
<evidence type="ECO:0000256" key="3">
    <source>
        <dbReference type="ARBA" id="ARBA00022552"/>
    </source>
</evidence>
<feature type="region of interest" description="Disordered" evidence="5">
    <location>
        <begin position="181"/>
        <end position="362"/>
    </location>
</feature>
<evidence type="ECO:0000313" key="7">
    <source>
        <dbReference type="EMBL" id="KAJ3430271.1"/>
    </source>
</evidence>
<feature type="compositionally biased region" description="Basic residues" evidence="5">
    <location>
        <begin position="192"/>
        <end position="201"/>
    </location>
</feature>
<dbReference type="SUPFAM" id="SSF88723">
    <property type="entry name" value="PIN domain-like"/>
    <property type="match status" value="1"/>
</dbReference>
<accession>A0AAV7YNQ3</accession>